<organism evidence="3 4">
    <name type="scientific">Acidithiobacillus sulfurivorans</name>
    <dbReference type="NCBI Taxonomy" id="1958756"/>
    <lineage>
        <taxon>Bacteria</taxon>
        <taxon>Pseudomonadati</taxon>
        <taxon>Pseudomonadota</taxon>
        <taxon>Acidithiobacillia</taxon>
        <taxon>Acidithiobacillales</taxon>
        <taxon>Acidithiobacillaceae</taxon>
        <taxon>Acidithiobacillus</taxon>
    </lineage>
</organism>
<feature type="compositionally biased region" description="Polar residues" evidence="1">
    <location>
        <begin position="437"/>
        <end position="456"/>
    </location>
</feature>
<reference evidence="3 4" key="1">
    <citation type="journal article" date="2021" name="ISME J.">
        <title>Genomic evolution of the class Acidithiobacillia: deep-branching Proteobacteria living in extreme acidic conditions.</title>
        <authorList>
            <person name="Moya-Beltran A."/>
            <person name="Beard S."/>
            <person name="Rojas-Villalobos C."/>
            <person name="Issotta F."/>
            <person name="Gallardo Y."/>
            <person name="Ulloa R."/>
            <person name="Giaveno A."/>
            <person name="Degli Esposti M."/>
            <person name="Johnson D.B."/>
            <person name="Quatrini R."/>
        </authorList>
    </citation>
    <scope>NUCLEOTIDE SEQUENCE [LARGE SCALE GENOMIC DNA]</scope>
    <source>
        <strain evidence="3 4">RW2</strain>
    </source>
</reference>
<sequence length="1009" mass="112694">MFVRSPDGGYDFGYLPKGAAKIISRQAGPIRLRESDLQHIEQRHGDQIRQGGFESVEAFVASVIQKYNKIYQAGSGALTLRVHGMDQDRFAMIRLEPGIPDIENAEDYYAVKTASLCRKEYLQEKKPLLEQDGPIQSSFENPFNPGTKVVTSPSENQLHSKDTVHASSEATRETVNDKTPLVNKHIAQNIKPQRYPWGDFPDVLRNGDLGTLKREPEYLAAKAGDDEAAFDLAKRLIRPEFVDAIRKMGSQHAHPVLLPVLAEESVGNNRIPLAFAKNLVHQLDWETETNVLQVTRSYRTGSGADHRLVIHSEFDGAINRNAGYILLDDTLTMGGTLASLRGYIQSHEGTVLGAAVGVAHEGALHLPIRGSMLQSIFTKHGQQATQAFAKEQWGYGIECLTQAEAGHIRKAVSLDALRDRFAQARNEGIQRVDGTRIESTLSESDQNTQRLTTPDRPTQYHHPPPLPETAMKDNRFMGFVKRYGDSVMETYKSRKYQVEDLGDEGLKVRVLMPNVEPEQLPTTDIPQGERAETIRQEIAGTNMKDPMHKSAMDKMLGNALEQQEKLNDMAANLKSPVFEPRDVERTNVGNDMTPEPHWLDKEVEAQQQVWAGRGMSSDKAAELQEMADREGLEFADVKKTAPEQGKEQGLDTVERPNYRPFAAHGADKLPEGFSSEVRVAALVVREGARMTPEMPMEGDDFKGWQVNRIFKQDHALFRDGGNRVMVETLNFATQEEAIAAAKKMEKEPADLKTLYEARARSGAIEPDRFDFMTGVIAEKQQEQEQPARTLQSDKPLKPEPQEVAAKPSVEKAEEPDKSKEPEKTQQVESAGDIAEDMKKMADRPIQAEPLFPQPEASPSPETSREQTPSPETRPPFARKQRPEVLMADQRGKPLIYDHGDKITVTRRAIIGLGSAARERREAVTEKSLLEARARFGEPVRFEGSPAFQMQTIAMAVKHGIELEPATPLGKKLYEKALEVDQSKNRLGPSEKTMNRPRERAKSPSKGMEL</sequence>
<evidence type="ECO:0000256" key="1">
    <source>
        <dbReference type="SAM" id="MobiDB-lite"/>
    </source>
</evidence>
<evidence type="ECO:0000313" key="4">
    <source>
        <dbReference type="Proteomes" id="UP000755654"/>
    </source>
</evidence>
<dbReference type="RefSeq" id="WP_215883617.1">
    <property type="nucleotide sequence ID" value="NZ_JAAOMP010000077.1"/>
</dbReference>
<feature type="compositionally biased region" description="Basic and acidic residues" evidence="1">
    <location>
        <begin position="158"/>
        <end position="174"/>
    </location>
</feature>
<feature type="region of interest" description="Disordered" evidence="1">
    <location>
        <begin position="150"/>
        <end position="174"/>
    </location>
</feature>
<accession>A0ABS5ZXJ5</accession>
<proteinExistence type="predicted"/>
<feature type="region of interest" description="Disordered" evidence="1">
    <location>
        <begin position="780"/>
        <end position="892"/>
    </location>
</feature>
<name>A0ABS5ZXJ5_9PROT</name>
<feature type="compositionally biased region" description="Basic and acidic residues" evidence="1">
    <location>
        <begin position="808"/>
        <end position="825"/>
    </location>
</feature>
<gene>
    <name evidence="3" type="ORF">HAP95_07290</name>
</gene>
<feature type="compositionally biased region" description="Polar residues" evidence="1">
    <location>
        <begin position="859"/>
        <end position="870"/>
    </location>
</feature>
<feature type="domain" description="Large polyvalent protein-associated" evidence="2">
    <location>
        <begin position="888"/>
        <end position="963"/>
    </location>
</feature>
<feature type="region of interest" description="Disordered" evidence="1">
    <location>
        <begin position="432"/>
        <end position="471"/>
    </location>
</feature>
<evidence type="ECO:0000313" key="3">
    <source>
        <dbReference type="EMBL" id="MBU2759956.1"/>
    </source>
</evidence>
<feature type="compositionally biased region" description="Basic and acidic residues" evidence="1">
    <location>
        <begin position="992"/>
        <end position="1009"/>
    </location>
</feature>
<comment type="caution">
    <text evidence="3">The sequence shown here is derived from an EMBL/GenBank/DDBJ whole genome shotgun (WGS) entry which is preliminary data.</text>
</comment>
<dbReference type="Pfam" id="PF18821">
    <property type="entry name" value="LPD7"/>
    <property type="match status" value="1"/>
</dbReference>
<evidence type="ECO:0000259" key="2">
    <source>
        <dbReference type="Pfam" id="PF18821"/>
    </source>
</evidence>
<dbReference type="EMBL" id="JAAOMP010000077">
    <property type="protein sequence ID" value="MBU2759956.1"/>
    <property type="molecule type" value="Genomic_DNA"/>
</dbReference>
<dbReference type="Proteomes" id="UP000755654">
    <property type="component" value="Unassembled WGS sequence"/>
</dbReference>
<protein>
    <recommendedName>
        <fullName evidence="2">Large polyvalent protein-associated domain-containing protein</fullName>
    </recommendedName>
</protein>
<feature type="region of interest" description="Disordered" evidence="1">
    <location>
        <begin position="977"/>
        <end position="1009"/>
    </location>
</feature>
<keyword evidence="4" id="KW-1185">Reference proteome</keyword>
<feature type="compositionally biased region" description="Polar residues" evidence="1">
    <location>
        <begin position="783"/>
        <end position="792"/>
    </location>
</feature>
<dbReference type="InterPro" id="IPR040677">
    <property type="entry name" value="LPD7"/>
</dbReference>